<dbReference type="EMBL" id="OX597834">
    <property type="protein sequence ID" value="CAI9738591.1"/>
    <property type="molecule type" value="Genomic_DNA"/>
</dbReference>
<reference evidence="1" key="1">
    <citation type="submission" date="2023-08" db="EMBL/GenBank/DDBJ databases">
        <authorList>
            <person name="Alioto T."/>
            <person name="Alioto T."/>
            <person name="Gomez Garrido J."/>
        </authorList>
    </citation>
    <scope>NUCLEOTIDE SEQUENCE</scope>
</reference>
<organism evidence="1 2">
    <name type="scientific">Octopus vulgaris</name>
    <name type="common">Common octopus</name>
    <dbReference type="NCBI Taxonomy" id="6645"/>
    <lineage>
        <taxon>Eukaryota</taxon>
        <taxon>Metazoa</taxon>
        <taxon>Spiralia</taxon>
        <taxon>Lophotrochozoa</taxon>
        <taxon>Mollusca</taxon>
        <taxon>Cephalopoda</taxon>
        <taxon>Coleoidea</taxon>
        <taxon>Octopodiformes</taxon>
        <taxon>Octopoda</taxon>
        <taxon>Incirrata</taxon>
        <taxon>Octopodidae</taxon>
        <taxon>Octopus</taxon>
    </lineage>
</organism>
<proteinExistence type="predicted"/>
<dbReference type="AlphaFoldDB" id="A0AA36FGU4"/>
<protein>
    <submittedName>
        <fullName evidence="1">Uncharacterized protein</fullName>
    </submittedName>
</protein>
<keyword evidence="2" id="KW-1185">Reference proteome</keyword>
<accession>A0AA36FGU4</accession>
<gene>
    <name evidence="1" type="ORF">OCTVUL_1B023762</name>
</gene>
<dbReference type="Proteomes" id="UP001162480">
    <property type="component" value="Chromosome 21"/>
</dbReference>
<evidence type="ECO:0000313" key="2">
    <source>
        <dbReference type="Proteomes" id="UP001162480"/>
    </source>
</evidence>
<evidence type="ECO:0000313" key="1">
    <source>
        <dbReference type="EMBL" id="CAI9738591.1"/>
    </source>
</evidence>
<sequence>MKIQYFHFLSPNHLFLRSRSHSAQCPSTKFHPQEYQMALALKNFVLEMYPQYLPPFKDCRKMLYFL</sequence>
<name>A0AA36FGU4_OCTVU</name>